<feature type="region of interest" description="Disordered" evidence="2">
    <location>
        <begin position="297"/>
        <end position="401"/>
    </location>
</feature>
<dbReference type="PATRIC" id="fig|699431.3.peg.2732"/>
<dbReference type="AlphaFoldDB" id="A0A0P7H0X7"/>
<sequence>MELSGKNVVVTGGAGLVGSHLAGMLADENDVLAVDDLSKGAREAVPDGVAFEQADVLDPDDVARVIDEETDVVFHFAAHTDVRVDDPQAERRVFEENTEMTYNVLERMREVGCDALAFTSSSTVYGEAPRPTPEEYGPLEPISIYGASKLSDEGVVSTFAHSYGIQSWVFRFANIVGPRQRGNVIPDFIQKLQDDPGTLTILGDGRQEKSYLHVADCAAAIRDVVENAEDDYNVYNLGSKTTTAVVDIADIVADVMGLSPSTSSPAATGAGPATCRRCDWTRRSSLNWATTCPRTATRRFGARPNSSTTSSGSGGGDDAVRPAPSLRRGAPGSDSKARRRRSTRPGRGPTTRRRTCGSRLRGRSPSPSPGRTSGRRRSARAGSRPRRRPRGTPRRGRAGRP</sequence>
<dbReference type="InterPro" id="IPR001509">
    <property type="entry name" value="Epimerase_deHydtase"/>
</dbReference>
<gene>
    <name evidence="4" type="ORF">SY89_02671</name>
</gene>
<dbReference type="PANTHER" id="PTHR43000">
    <property type="entry name" value="DTDP-D-GLUCOSE 4,6-DEHYDRATASE-RELATED"/>
    <property type="match status" value="1"/>
</dbReference>
<feature type="compositionally biased region" description="Low complexity" evidence="2">
    <location>
        <begin position="363"/>
        <end position="372"/>
    </location>
</feature>
<dbReference type="SUPFAM" id="SSF51735">
    <property type="entry name" value="NAD(P)-binding Rossmann-fold domains"/>
    <property type="match status" value="1"/>
</dbReference>
<organism evidence="4 5">
    <name type="scientific">Halolamina pelagica</name>
    <dbReference type="NCBI Taxonomy" id="699431"/>
    <lineage>
        <taxon>Archaea</taxon>
        <taxon>Methanobacteriati</taxon>
        <taxon>Methanobacteriota</taxon>
        <taxon>Stenosarchaea group</taxon>
        <taxon>Halobacteria</taxon>
        <taxon>Halobacteriales</taxon>
        <taxon>Haloferacaceae</taxon>
    </lineage>
</organism>
<evidence type="ECO:0000313" key="5">
    <source>
        <dbReference type="Proteomes" id="UP000050535"/>
    </source>
</evidence>
<feature type="compositionally biased region" description="Basic residues" evidence="2">
    <location>
        <begin position="337"/>
        <end position="362"/>
    </location>
</feature>
<proteinExistence type="inferred from homology"/>
<dbReference type="Proteomes" id="UP000050535">
    <property type="component" value="Unassembled WGS sequence"/>
</dbReference>
<evidence type="ECO:0000256" key="2">
    <source>
        <dbReference type="SAM" id="MobiDB-lite"/>
    </source>
</evidence>
<dbReference type="STRING" id="699431.SY89_02671"/>
<dbReference type="Pfam" id="PF01370">
    <property type="entry name" value="Epimerase"/>
    <property type="match status" value="1"/>
</dbReference>
<accession>A0A0P7H0X7</accession>
<evidence type="ECO:0000313" key="4">
    <source>
        <dbReference type="EMBL" id="KPN31914.1"/>
    </source>
</evidence>
<dbReference type="EMBL" id="LGUC01000001">
    <property type="protein sequence ID" value="KPN31914.1"/>
    <property type="molecule type" value="Genomic_DNA"/>
</dbReference>
<feature type="domain" description="NAD-dependent epimerase/dehydratase" evidence="3">
    <location>
        <begin position="8"/>
        <end position="238"/>
    </location>
</feature>
<name>A0A0P7H0X7_9EURY</name>
<evidence type="ECO:0000256" key="1">
    <source>
        <dbReference type="ARBA" id="ARBA00007637"/>
    </source>
</evidence>
<comment type="similarity">
    <text evidence="1">Belongs to the NAD(P)-dependent epimerase/dehydratase family.</text>
</comment>
<dbReference type="Gene3D" id="3.40.50.720">
    <property type="entry name" value="NAD(P)-binding Rossmann-like Domain"/>
    <property type="match status" value="1"/>
</dbReference>
<keyword evidence="5" id="KW-1185">Reference proteome</keyword>
<dbReference type="Gene3D" id="3.90.25.10">
    <property type="entry name" value="UDP-galactose 4-epimerase, domain 1"/>
    <property type="match status" value="1"/>
</dbReference>
<feature type="compositionally biased region" description="Basic residues" evidence="2">
    <location>
        <begin position="373"/>
        <end position="401"/>
    </location>
</feature>
<dbReference type="InterPro" id="IPR036291">
    <property type="entry name" value="NAD(P)-bd_dom_sf"/>
</dbReference>
<protein>
    <submittedName>
        <fullName evidence="4">dTDP-glucose 4,6-dehydratase</fullName>
    </submittedName>
</protein>
<reference evidence="5" key="1">
    <citation type="submission" date="2013-11" db="EMBL/GenBank/DDBJ databases">
        <authorList>
            <person name="Hoang H.T."/>
            <person name="Killian M.L."/>
            <person name="Madson D.M."/>
            <person name="Arruda P.H.E."/>
            <person name="Sun D."/>
            <person name="Schwartz K.J."/>
            <person name="Yoon K."/>
        </authorList>
    </citation>
    <scope>NUCLEOTIDE SEQUENCE [LARGE SCALE GENOMIC DNA]</scope>
    <source>
        <strain evidence="5">CDK2</strain>
    </source>
</reference>
<evidence type="ECO:0000259" key="3">
    <source>
        <dbReference type="Pfam" id="PF01370"/>
    </source>
</evidence>
<comment type="caution">
    <text evidence="4">The sequence shown here is derived from an EMBL/GenBank/DDBJ whole genome shotgun (WGS) entry which is preliminary data.</text>
</comment>